<comment type="caution">
    <text evidence="7">The sequence shown here is derived from an EMBL/GenBank/DDBJ whole genome shotgun (WGS) entry which is preliminary data.</text>
</comment>
<reference evidence="7 8" key="1">
    <citation type="submission" date="2022-01" db="EMBL/GenBank/DDBJ databases">
        <title>Whole genome-based taxonomy of the Shewanellaceae.</title>
        <authorList>
            <person name="Martin-Rodriguez A.J."/>
        </authorList>
    </citation>
    <scope>NUCLEOTIDE SEQUENCE [LARGE SCALE GENOMIC DNA]</scope>
    <source>
        <strain evidence="7 8">DSM 17177</strain>
    </source>
</reference>
<organism evidence="7 8">
    <name type="scientific">Shewanella surugensis</name>
    <dbReference type="NCBI Taxonomy" id="212020"/>
    <lineage>
        <taxon>Bacteria</taxon>
        <taxon>Pseudomonadati</taxon>
        <taxon>Pseudomonadota</taxon>
        <taxon>Gammaproteobacteria</taxon>
        <taxon>Alteromonadales</taxon>
        <taxon>Shewanellaceae</taxon>
        <taxon>Shewanella</taxon>
    </lineage>
</organism>
<evidence type="ECO:0000313" key="8">
    <source>
        <dbReference type="Proteomes" id="UP001203423"/>
    </source>
</evidence>
<feature type="transmembrane region" description="Helical" evidence="6">
    <location>
        <begin position="224"/>
        <end position="244"/>
    </location>
</feature>
<dbReference type="PANTHER" id="PTHR30028">
    <property type="entry name" value="UPF0014 INNER MEMBRANE PROTEIN YBBM-RELATED"/>
    <property type="match status" value="1"/>
</dbReference>
<dbReference type="Proteomes" id="UP001203423">
    <property type="component" value="Unassembled WGS sequence"/>
</dbReference>
<keyword evidence="4 6" id="KW-1133">Transmembrane helix</keyword>
<evidence type="ECO:0000256" key="6">
    <source>
        <dbReference type="SAM" id="Phobius"/>
    </source>
</evidence>
<evidence type="ECO:0000313" key="7">
    <source>
        <dbReference type="EMBL" id="MCL1125824.1"/>
    </source>
</evidence>
<gene>
    <name evidence="7" type="ORF">L2764_15430</name>
</gene>
<feature type="transmembrane region" description="Helical" evidence="6">
    <location>
        <begin position="12"/>
        <end position="29"/>
    </location>
</feature>
<evidence type="ECO:0000256" key="4">
    <source>
        <dbReference type="ARBA" id="ARBA00022989"/>
    </source>
</evidence>
<evidence type="ECO:0000256" key="3">
    <source>
        <dbReference type="ARBA" id="ARBA00022692"/>
    </source>
</evidence>
<sequence length="263" mass="28540">MQSIIEISWAELAFFSLILLLPIGINYYLKLALAKEIVISSARMTLQLILVGIYLQYLFTLNSLWINFLWLALMALIGTSSIIGKSHLPKKPLFLPVLTGLMVGLIPLLFIILAGLLSPQPVYSAQYLIPLAGMLLGNSLSGNIVALQRLFSSFNDRKMEYEGMLALGATPKQAAFPFIQAAIQQSMAPILASMSTTGLVTLPGMMTGQILAGADPIIAIKYQLVILMAIFVMIIISVTTALLLTTRRLINTSGLILVSPSKS</sequence>
<keyword evidence="3 6" id="KW-0812">Transmembrane</keyword>
<comment type="similarity">
    <text evidence="2">Belongs to the UPF0014 family.</text>
</comment>
<evidence type="ECO:0000256" key="1">
    <source>
        <dbReference type="ARBA" id="ARBA00004141"/>
    </source>
</evidence>
<protein>
    <submittedName>
        <fullName evidence="7">ABC transporter permease</fullName>
    </submittedName>
</protein>
<comment type="subcellular location">
    <subcellularLocation>
        <location evidence="1">Membrane</location>
        <topology evidence="1">Multi-pass membrane protein</topology>
    </subcellularLocation>
</comment>
<dbReference type="InterPro" id="IPR005226">
    <property type="entry name" value="UPF0014_fam"/>
</dbReference>
<name>A0ABT0LDN9_9GAMM</name>
<feature type="transmembrane region" description="Helical" evidence="6">
    <location>
        <begin position="190"/>
        <end position="212"/>
    </location>
</feature>
<keyword evidence="8" id="KW-1185">Reference proteome</keyword>
<feature type="transmembrane region" description="Helical" evidence="6">
    <location>
        <begin position="128"/>
        <end position="151"/>
    </location>
</feature>
<dbReference type="EMBL" id="JAKIKS010000062">
    <property type="protein sequence ID" value="MCL1125824.1"/>
    <property type="molecule type" value="Genomic_DNA"/>
</dbReference>
<dbReference type="RefSeq" id="WP_248941158.1">
    <property type="nucleotide sequence ID" value="NZ_JAKIKS010000062.1"/>
</dbReference>
<feature type="transmembrane region" description="Helical" evidence="6">
    <location>
        <begin position="93"/>
        <end position="116"/>
    </location>
</feature>
<dbReference type="PANTHER" id="PTHR30028:SF0">
    <property type="entry name" value="PROTEIN ALUMINUM SENSITIVE 3"/>
    <property type="match status" value="1"/>
</dbReference>
<accession>A0ABT0LDN9</accession>
<keyword evidence="5 6" id="KW-0472">Membrane</keyword>
<evidence type="ECO:0000256" key="5">
    <source>
        <dbReference type="ARBA" id="ARBA00023136"/>
    </source>
</evidence>
<evidence type="ECO:0000256" key="2">
    <source>
        <dbReference type="ARBA" id="ARBA00005268"/>
    </source>
</evidence>
<proteinExistence type="inferred from homology"/>
<dbReference type="Pfam" id="PF03649">
    <property type="entry name" value="UPF0014"/>
    <property type="match status" value="1"/>
</dbReference>